<organism evidence="3 4">
    <name type="scientific">Anaerocolumna xylanovorans DSM 12503</name>
    <dbReference type="NCBI Taxonomy" id="1121345"/>
    <lineage>
        <taxon>Bacteria</taxon>
        <taxon>Bacillati</taxon>
        <taxon>Bacillota</taxon>
        <taxon>Clostridia</taxon>
        <taxon>Lachnospirales</taxon>
        <taxon>Lachnospiraceae</taxon>
        <taxon>Anaerocolumna</taxon>
    </lineage>
</organism>
<dbReference type="RefSeq" id="WP_073589567.1">
    <property type="nucleotide sequence ID" value="NZ_FRFD01000008.1"/>
</dbReference>
<evidence type="ECO:0000313" key="3">
    <source>
        <dbReference type="EMBL" id="SHO50816.1"/>
    </source>
</evidence>
<dbReference type="GO" id="GO:0008289">
    <property type="term" value="F:lipid binding"/>
    <property type="evidence" value="ECO:0007669"/>
    <property type="project" value="UniProtKB-KW"/>
</dbReference>
<name>A0A1M7YE07_9FIRM</name>
<gene>
    <name evidence="3" type="ORF">SAMN02745217_02918</name>
</gene>
<keyword evidence="2" id="KW-0446">Lipid-binding</keyword>
<dbReference type="NCBIfam" id="TIGR00762">
    <property type="entry name" value="DegV"/>
    <property type="match status" value="1"/>
</dbReference>
<dbReference type="EMBL" id="FRFD01000008">
    <property type="protein sequence ID" value="SHO50816.1"/>
    <property type="molecule type" value="Genomic_DNA"/>
</dbReference>
<dbReference type="Gene3D" id="3.30.1180.10">
    <property type="match status" value="1"/>
</dbReference>
<evidence type="ECO:0000256" key="1">
    <source>
        <dbReference type="ARBA" id="ARBA00003238"/>
    </source>
</evidence>
<dbReference type="InterPro" id="IPR050270">
    <property type="entry name" value="DegV_domain_contain"/>
</dbReference>
<keyword evidence="4" id="KW-1185">Reference proteome</keyword>
<evidence type="ECO:0000256" key="2">
    <source>
        <dbReference type="ARBA" id="ARBA00023121"/>
    </source>
</evidence>
<dbReference type="PROSITE" id="PS51482">
    <property type="entry name" value="DEGV"/>
    <property type="match status" value="1"/>
</dbReference>
<dbReference type="STRING" id="1121345.SAMN02745217_02918"/>
<dbReference type="PANTHER" id="PTHR33434">
    <property type="entry name" value="DEGV DOMAIN-CONTAINING PROTEIN DR_1986-RELATED"/>
    <property type="match status" value="1"/>
</dbReference>
<dbReference type="PANTHER" id="PTHR33434:SF3">
    <property type="entry name" value="DEGV DOMAIN-CONTAINING PROTEIN YITS"/>
    <property type="match status" value="1"/>
</dbReference>
<sequence length="297" mass="32927">MLKLIVDSTCDLPEEYIKENDILVLPLKVLLEDKEYLDGETINVDEVYEAMKKGNMPVTSQPAPETIYSTFLNYAKKGQDFIYLAFSSAMSGTFQLASSILSELKEEYPEVNMEVVDSMGGSTATGLIVMQTMEYIKSSVLEFKKALDYMKELTHHIEHIFTISDLNWLIKGGRIGKAQGMIGSILGINPILDVNDGRMEVIRKTRGRKKAFAAVVDMLEERAGKLKNQIIGISHADDEEAARELVLMIKERLGCTQFIVNKIGGVLGSHLGIGGVGVFFFNQEANLQADVKSCNES</sequence>
<dbReference type="SUPFAM" id="SSF82549">
    <property type="entry name" value="DAK1/DegV-like"/>
    <property type="match status" value="1"/>
</dbReference>
<dbReference type="InterPro" id="IPR003797">
    <property type="entry name" value="DegV"/>
</dbReference>
<comment type="function">
    <text evidence="1">May bind long-chain fatty acids, such as palmitate, and may play a role in lipid transport or fatty acid metabolism.</text>
</comment>
<dbReference type="AlphaFoldDB" id="A0A1M7YE07"/>
<accession>A0A1M7YE07</accession>
<dbReference type="Proteomes" id="UP000184612">
    <property type="component" value="Unassembled WGS sequence"/>
</dbReference>
<dbReference type="OrthoDB" id="9781230at2"/>
<dbReference type="Pfam" id="PF02645">
    <property type="entry name" value="DegV"/>
    <property type="match status" value="1"/>
</dbReference>
<dbReference type="Gene3D" id="3.40.50.10170">
    <property type="match status" value="1"/>
</dbReference>
<reference evidence="3 4" key="1">
    <citation type="submission" date="2016-12" db="EMBL/GenBank/DDBJ databases">
        <authorList>
            <person name="Song W.-J."/>
            <person name="Kurnit D.M."/>
        </authorList>
    </citation>
    <scope>NUCLEOTIDE SEQUENCE [LARGE SCALE GENOMIC DNA]</scope>
    <source>
        <strain evidence="3 4">DSM 12503</strain>
    </source>
</reference>
<proteinExistence type="predicted"/>
<evidence type="ECO:0000313" key="4">
    <source>
        <dbReference type="Proteomes" id="UP000184612"/>
    </source>
</evidence>
<protein>
    <submittedName>
        <fullName evidence="3">EDD domain protein, DegV family</fullName>
    </submittedName>
</protein>
<dbReference type="InterPro" id="IPR043168">
    <property type="entry name" value="DegV_C"/>
</dbReference>